<evidence type="ECO:0000313" key="3">
    <source>
        <dbReference type="EMBL" id="KUG07389.1"/>
    </source>
</evidence>
<dbReference type="AlphaFoldDB" id="A0A9X0L4A1"/>
<accession>A0A9X0L4A1</accession>
<dbReference type="EMBL" id="LNAL01000007">
    <property type="protein sequence ID" value="KUG07389.1"/>
    <property type="molecule type" value="Genomic_DNA"/>
</dbReference>
<comment type="caution">
    <text evidence="3">The sequence shown here is derived from an EMBL/GenBank/DDBJ whole genome shotgun (WGS) entry which is preliminary data.</text>
</comment>
<dbReference type="InterPro" id="IPR003675">
    <property type="entry name" value="Rce1/LyrA-like_dom"/>
</dbReference>
<evidence type="ECO:0000259" key="2">
    <source>
        <dbReference type="Pfam" id="PF02517"/>
    </source>
</evidence>
<protein>
    <recommendedName>
        <fullName evidence="2">CAAX prenyl protease 2/Lysostaphin resistance protein A-like domain-containing protein</fullName>
    </recommendedName>
</protein>
<feature type="transmembrane region" description="Helical" evidence="1">
    <location>
        <begin position="53"/>
        <end position="71"/>
    </location>
</feature>
<proteinExistence type="predicted"/>
<feature type="transmembrane region" description="Helical" evidence="1">
    <location>
        <begin position="247"/>
        <end position="265"/>
    </location>
</feature>
<dbReference type="Pfam" id="PF02517">
    <property type="entry name" value="Rce1-like"/>
    <property type="match status" value="1"/>
</dbReference>
<dbReference type="GO" id="GO:0004175">
    <property type="term" value="F:endopeptidase activity"/>
    <property type="evidence" value="ECO:0007669"/>
    <property type="project" value="UniProtKB-ARBA"/>
</dbReference>
<dbReference type="InterPro" id="IPR052710">
    <property type="entry name" value="CAAX_protease"/>
</dbReference>
<dbReference type="PANTHER" id="PTHR36435">
    <property type="entry name" value="SLR1288 PROTEIN"/>
    <property type="match status" value="1"/>
</dbReference>
<organism evidence="3 4">
    <name type="scientific">Solirubrum puertoriconensis</name>
    <dbReference type="NCBI Taxonomy" id="1751427"/>
    <lineage>
        <taxon>Bacteria</taxon>
        <taxon>Pseudomonadati</taxon>
        <taxon>Bacteroidota</taxon>
        <taxon>Cytophagia</taxon>
        <taxon>Cytophagales</taxon>
    </lineage>
</organism>
<feature type="transmembrane region" description="Helical" evidence="1">
    <location>
        <begin position="21"/>
        <end position="41"/>
    </location>
</feature>
<reference evidence="3 4" key="1">
    <citation type="submission" date="2015-11" db="EMBL/GenBank/DDBJ databases">
        <title>Solirubrum puertoriconensis gen. nov. an environmental bacteria isolated in Puerto Rico.</title>
        <authorList>
            <person name="Cuebas-Irizarry M.F."/>
            <person name="Montalvo-Rodriguez R."/>
        </authorList>
    </citation>
    <scope>NUCLEOTIDE SEQUENCE [LARGE SCALE GENOMIC DNA]</scope>
    <source>
        <strain evidence="3 4">MC1A</strain>
    </source>
</reference>
<feature type="transmembrane region" description="Helical" evidence="1">
    <location>
        <begin position="91"/>
        <end position="109"/>
    </location>
</feature>
<dbReference type="Proteomes" id="UP000054223">
    <property type="component" value="Unassembled WGS sequence"/>
</dbReference>
<feature type="transmembrane region" description="Helical" evidence="1">
    <location>
        <begin position="129"/>
        <end position="151"/>
    </location>
</feature>
<feature type="domain" description="CAAX prenyl protease 2/Lysostaphin resistance protein A-like" evidence="2">
    <location>
        <begin position="132"/>
        <end position="219"/>
    </location>
</feature>
<dbReference type="PANTHER" id="PTHR36435:SF1">
    <property type="entry name" value="CAAX AMINO TERMINAL PROTEASE FAMILY PROTEIN"/>
    <property type="match status" value="1"/>
</dbReference>
<name>A0A9X0L4A1_SOLP1</name>
<feature type="transmembrane region" description="Helical" evidence="1">
    <location>
        <begin position="208"/>
        <end position="227"/>
    </location>
</feature>
<keyword evidence="1" id="KW-0812">Transmembrane</keyword>
<keyword evidence="4" id="KW-1185">Reference proteome</keyword>
<dbReference type="GO" id="GO:0080120">
    <property type="term" value="P:CAAX-box protein maturation"/>
    <property type="evidence" value="ECO:0007669"/>
    <property type="project" value="UniProtKB-ARBA"/>
</dbReference>
<evidence type="ECO:0000313" key="4">
    <source>
        <dbReference type="Proteomes" id="UP000054223"/>
    </source>
</evidence>
<keyword evidence="1" id="KW-0472">Membrane</keyword>
<keyword evidence="1" id="KW-1133">Transmembrane helix</keyword>
<gene>
    <name evidence="3" type="ORF">ASU33_13620</name>
</gene>
<evidence type="ECO:0000256" key="1">
    <source>
        <dbReference type="SAM" id="Phobius"/>
    </source>
</evidence>
<sequence length="288" mass="31704">MMAAPATPRRPKKAYPTYAESWGALGWFLLASIVMGIPLLVLPQWLPQAQAETYGIAIGSFATAVVVWFLIKLEGPKRIVPASWSGQHDNARLYAIIAVATLALLYVRIPIHWLNLPSWSLPDMLLKLMAQPALGFVVLCVLAPVFEEWLFRGILLPGLMRNYGPTKAILQTSLLFGIIHLNPAQSLSAALLGVFLGWLYYRTGSLRACILVHAVNNFVAWVGLFMIRTDKDAIAQMTKYEAPSWPLAAAALVGAVVLVLIIRYLQRLTKPSEDYAIVEASPVAETAR</sequence>